<sequence>MSIETILLTVKRDDGDRLEYMVEEAIGLATQTGASIVVAHAFETQSGVDDALSALEGVDGTPSDVARRLGSVKRVTKAIEDAGVEYEVEGVVGDPGEAIAALAERVDADRVFVGGRKRSPTGKAVFGSTAQQILLSAPCPVTFVREAE</sequence>
<dbReference type="Proteomes" id="UP001596368">
    <property type="component" value="Unassembled WGS sequence"/>
</dbReference>
<dbReference type="PANTHER" id="PTHR46268">
    <property type="entry name" value="STRESS RESPONSE PROTEIN NHAX"/>
    <property type="match status" value="1"/>
</dbReference>
<dbReference type="Gene3D" id="3.40.50.620">
    <property type="entry name" value="HUPs"/>
    <property type="match status" value="1"/>
</dbReference>
<dbReference type="AlphaFoldDB" id="A0ABD5XMK6"/>
<accession>A0ABD5XMK6</accession>
<gene>
    <name evidence="3" type="ORF">ACFQRB_06340</name>
</gene>
<name>A0ABD5XMK6_9EURY</name>
<dbReference type="SUPFAM" id="SSF52402">
    <property type="entry name" value="Adenine nucleotide alpha hydrolases-like"/>
    <property type="match status" value="1"/>
</dbReference>
<reference evidence="3 4" key="1">
    <citation type="journal article" date="2019" name="Int. J. Syst. Evol. Microbiol.">
        <title>The Global Catalogue of Microorganisms (GCM) 10K type strain sequencing project: providing services to taxonomists for standard genome sequencing and annotation.</title>
        <authorList>
            <consortium name="The Broad Institute Genomics Platform"/>
            <consortium name="The Broad Institute Genome Sequencing Center for Infectious Disease"/>
            <person name="Wu L."/>
            <person name="Ma J."/>
        </authorList>
    </citation>
    <scope>NUCLEOTIDE SEQUENCE [LARGE SCALE GENOMIC DNA]</scope>
    <source>
        <strain evidence="3 4">DT92</strain>
    </source>
</reference>
<dbReference type="Pfam" id="PF00582">
    <property type="entry name" value="Usp"/>
    <property type="match status" value="1"/>
</dbReference>
<evidence type="ECO:0000259" key="2">
    <source>
        <dbReference type="Pfam" id="PF00582"/>
    </source>
</evidence>
<dbReference type="EMBL" id="JBHSZG010000001">
    <property type="protein sequence ID" value="MFC7136274.1"/>
    <property type="molecule type" value="Genomic_DNA"/>
</dbReference>
<comment type="caution">
    <text evidence="3">The sequence shown here is derived from an EMBL/GenBank/DDBJ whole genome shotgun (WGS) entry which is preliminary data.</text>
</comment>
<feature type="domain" description="UspA" evidence="2">
    <location>
        <begin position="13"/>
        <end position="145"/>
    </location>
</feature>
<dbReference type="InterPro" id="IPR014729">
    <property type="entry name" value="Rossmann-like_a/b/a_fold"/>
</dbReference>
<dbReference type="InterPro" id="IPR006016">
    <property type="entry name" value="UspA"/>
</dbReference>
<proteinExistence type="inferred from homology"/>
<organism evidence="3 4">
    <name type="scientific">Halobaculum litoreum</name>
    <dbReference type="NCBI Taxonomy" id="3031998"/>
    <lineage>
        <taxon>Archaea</taxon>
        <taxon>Methanobacteriati</taxon>
        <taxon>Methanobacteriota</taxon>
        <taxon>Stenosarchaea group</taxon>
        <taxon>Halobacteria</taxon>
        <taxon>Halobacteriales</taxon>
        <taxon>Haloferacaceae</taxon>
        <taxon>Halobaculum</taxon>
    </lineage>
</organism>
<dbReference type="CDD" id="cd00293">
    <property type="entry name" value="USP-like"/>
    <property type="match status" value="1"/>
</dbReference>
<protein>
    <submittedName>
        <fullName evidence="3">Universal stress protein</fullName>
    </submittedName>
</protein>
<dbReference type="PANTHER" id="PTHR46268:SF6">
    <property type="entry name" value="UNIVERSAL STRESS PROTEIN UP12"/>
    <property type="match status" value="1"/>
</dbReference>
<evidence type="ECO:0000256" key="1">
    <source>
        <dbReference type="ARBA" id="ARBA00008791"/>
    </source>
</evidence>
<evidence type="ECO:0000313" key="4">
    <source>
        <dbReference type="Proteomes" id="UP001596368"/>
    </source>
</evidence>
<comment type="similarity">
    <text evidence="1">Belongs to the universal stress protein A family.</text>
</comment>
<evidence type="ECO:0000313" key="3">
    <source>
        <dbReference type="EMBL" id="MFC7136274.1"/>
    </source>
</evidence>
<keyword evidence="4" id="KW-1185">Reference proteome</keyword>